<keyword evidence="6" id="KW-1185">Reference proteome</keyword>
<organism evidence="5 6">
    <name type="scientific">Paenibacillus radicis</name>
    <name type="common">ex Xue et al. 2023</name>
    <dbReference type="NCBI Taxonomy" id="2972489"/>
    <lineage>
        <taxon>Bacteria</taxon>
        <taxon>Bacillati</taxon>
        <taxon>Bacillota</taxon>
        <taxon>Bacilli</taxon>
        <taxon>Bacillales</taxon>
        <taxon>Paenibacillaceae</taxon>
        <taxon>Paenibacillus</taxon>
    </lineage>
</organism>
<proteinExistence type="inferred from homology"/>
<keyword evidence="1 4" id="KW-0963">Cytoplasm</keyword>
<keyword evidence="4" id="KW-0143">Chaperone</keyword>
<dbReference type="PANTHER" id="PTHR39190">
    <property type="entry name" value="FLAGELLAR ASSEMBLY FACTOR FLIW"/>
    <property type="match status" value="1"/>
</dbReference>
<evidence type="ECO:0000256" key="2">
    <source>
        <dbReference type="ARBA" id="ARBA00022795"/>
    </source>
</evidence>
<dbReference type="InterPro" id="IPR003775">
    <property type="entry name" value="Flagellar_assembly_factor_FliW"/>
</dbReference>
<keyword evidence="5" id="KW-0282">Flagellum</keyword>
<dbReference type="PANTHER" id="PTHR39190:SF1">
    <property type="entry name" value="FLAGELLAR ASSEMBLY FACTOR FLIW"/>
    <property type="match status" value="1"/>
</dbReference>
<evidence type="ECO:0000313" key="5">
    <source>
        <dbReference type="EMBL" id="MCR8632369.1"/>
    </source>
</evidence>
<comment type="function">
    <text evidence="4">Acts as an anti-CsrA protein, binds CsrA and prevents it from repressing translation of its target genes, one of which is flagellin. Binds to flagellin and participates in the assembly of the flagellum.</text>
</comment>
<evidence type="ECO:0000256" key="4">
    <source>
        <dbReference type="HAMAP-Rule" id="MF_01185"/>
    </source>
</evidence>
<comment type="subunit">
    <text evidence="4">Interacts with translational regulator CsrA and flagellin(s).</text>
</comment>
<evidence type="ECO:0000256" key="1">
    <source>
        <dbReference type="ARBA" id="ARBA00022490"/>
    </source>
</evidence>
<evidence type="ECO:0000313" key="6">
    <source>
        <dbReference type="Proteomes" id="UP001300012"/>
    </source>
</evidence>
<dbReference type="Gene3D" id="2.30.290.10">
    <property type="entry name" value="BH3618-like"/>
    <property type="match status" value="1"/>
</dbReference>
<dbReference type="Pfam" id="PF02623">
    <property type="entry name" value="FliW"/>
    <property type="match status" value="1"/>
</dbReference>
<keyword evidence="5" id="KW-0969">Cilium</keyword>
<dbReference type="RefSeq" id="WP_258213956.1">
    <property type="nucleotide sequence ID" value="NZ_JANQBD010000009.1"/>
</dbReference>
<keyword evidence="5" id="KW-0966">Cell projection</keyword>
<protein>
    <recommendedName>
        <fullName evidence="4">Flagellar assembly factor FliW</fullName>
    </recommendedName>
</protein>
<reference evidence="5 6" key="1">
    <citation type="submission" date="2022-08" db="EMBL/GenBank/DDBJ databases">
        <title>Paenibacillus endoradicis sp. nov., Paenibacillus radicibacter sp. nov and Paenibacillus pararadicis sp. nov., three cold-adapted plant growth-promoting bacteria isolated from root of Larix gmelinii in Great Khingan.</title>
        <authorList>
            <person name="Xue H."/>
        </authorList>
    </citation>
    <scope>NUCLEOTIDE SEQUENCE [LARGE SCALE GENOMIC DNA]</scope>
    <source>
        <strain evidence="5 6">N5-1-1-5</strain>
    </source>
</reference>
<keyword evidence="3 4" id="KW-0810">Translation regulation</keyword>
<comment type="similarity">
    <text evidence="4">Belongs to the FliW family.</text>
</comment>
<dbReference type="HAMAP" id="MF_01185">
    <property type="entry name" value="FliW"/>
    <property type="match status" value="1"/>
</dbReference>
<dbReference type="EMBL" id="JANQBD010000009">
    <property type="protein sequence ID" value="MCR8632369.1"/>
    <property type="molecule type" value="Genomic_DNA"/>
</dbReference>
<comment type="caution">
    <text evidence="5">The sequence shown here is derived from an EMBL/GenBank/DDBJ whole genome shotgun (WGS) entry which is preliminary data.</text>
</comment>
<dbReference type="SUPFAM" id="SSF141457">
    <property type="entry name" value="BH3618-like"/>
    <property type="match status" value="1"/>
</dbReference>
<dbReference type="Proteomes" id="UP001300012">
    <property type="component" value="Unassembled WGS sequence"/>
</dbReference>
<accession>A0ABT1YIW7</accession>
<gene>
    <name evidence="4 5" type="primary">fliW</name>
    <name evidence="5" type="ORF">NV381_14255</name>
</gene>
<name>A0ABT1YIW7_9BACL</name>
<keyword evidence="2 4" id="KW-1005">Bacterial flagellum biogenesis</keyword>
<dbReference type="NCBIfam" id="NF009793">
    <property type="entry name" value="PRK13285.1-1"/>
    <property type="match status" value="1"/>
</dbReference>
<comment type="subcellular location">
    <subcellularLocation>
        <location evidence="4">Cytoplasm</location>
    </subcellularLocation>
</comment>
<sequence length="151" mass="17067">MLISTVRFGEIEIQESEIIAFPDGIPGFEQLNQFIIIKPNQELPFSFLQSVEEGAVAFIISNPFVFYPEYEFEISEETKHELSIEAEQDVLVWNIISIRDDLENATINLLAPVIVNIKEQVGKQIVLQGTDYTVKHKLILTQQVAAEGGDM</sequence>
<dbReference type="InterPro" id="IPR024046">
    <property type="entry name" value="Flagellar_assmbl_FliW_dom_sf"/>
</dbReference>
<evidence type="ECO:0000256" key="3">
    <source>
        <dbReference type="ARBA" id="ARBA00022845"/>
    </source>
</evidence>